<keyword evidence="5" id="KW-0472">Membrane</keyword>
<dbReference type="PANTHER" id="PTHR45527">
    <property type="entry name" value="NONRIBOSOMAL PEPTIDE SYNTHETASE"/>
    <property type="match status" value="1"/>
</dbReference>
<accession>A0A0F0I0V1</accession>
<keyword evidence="5" id="KW-1133">Transmembrane helix</keyword>
<dbReference type="SUPFAM" id="SSF56801">
    <property type="entry name" value="Acetyl-CoA synthetase-like"/>
    <property type="match status" value="1"/>
</dbReference>
<keyword evidence="1" id="KW-0596">Phosphopantetheine</keyword>
<sequence length="330" mass="36070">MATFSPIPAYVLGTLALALGCNALARPGPEYPRFGLPFESAASPTSTHGNNKRTLPPGAVSPLMYIKGIREMSYGLTLLALQYYGQEIAVTIFAAVCALVGLADGFVVWANGDQSKPRKSTSHILATFISKQVLIVLLKGGRDFGTNRGRSREPGESFSLCHRHAFPKFRGHDMQPGSDVPLRVGETGEIYIFGPQVSRGYKGQDELTSTKFYTLELHGRTGRLYHSEDRGSLTADGKVLIGGRMNNRETKLRGYRMDLYEIEKSIMDHSPEAMLASVQVVDGSLVAFVTPASVNCDSIRSRLMEDVPAYSVPTNIHAGFRASSEYKWEG</sequence>
<protein>
    <submittedName>
        <fullName evidence="7">The adenylation A domain of siderophore-synthesizing nonribosomal peptide synthetases NRPS</fullName>
    </submittedName>
</protein>
<dbReference type="Gene3D" id="2.30.38.10">
    <property type="entry name" value="Luciferase, Domain 3"/>
    <property type="match status" value="1"/>
</dbReference>
<evidence type="ECO:0000256" key="4">
    <source>
        <dbReference type="ARBA" id="ARBA00029454"/>
    </source>
</evidence>
<dbReference type="Gene3D" id="3.30.300.30">
    <property type="match status" value="1"/>
</dbReference>
<dbReference type="InterPro" id="IPR025363">
    <property type="entry name" value="DUF4267"/>
</dbReference>
<proteinExistence type="inferred from homology"/>
<dbReference type="GO" id="GO:0016874">
    <property type="term" value="F:ligase activity"/>
    <property type="evidence" value="ECO:0007669"/>
    <property type="project" value="UniProtKB-KW"/>
</dbReference>
<reference evidence="7 8" key="1">
    <citation type="submission" date="2015-02" db="EMBL/GenBank/DDBJ databases">
        <title>Draft genome sequence of Aspergillus parasiticus SU-1.</title>
        <authorList>
            <person name="Yu J."/>
            <person name="Fedorova N."/>
            <person name="Yin Y."/>
            <person name="Losada L."/>
            <person name="Zafar N."/>
            <person name="Taujale R."/>
            <person name="Ehrlich K.C."/>
            <person name="Bhatnagar D."/>
            <person name="Cleveland T.E."/>
            <person name="Bennett J.W."/>
            <person name="Nierman W.C."/>
        </authorList>
    </citation>
    <scope>NUCLEOTIDE SEQUENCE [LARGE SCALE GENOMIC DNA]</scope>
    <source>
        <strain evidence="8">ATCC 56775 / NRRL 5862 / SRRC 143 / SU-1</strain>
    </source>
</reference>
<keyword evidence="3" id="KW-0436">Ligase</keyword>
<evidence type="ECO:0000256" key="6">
    <source>
        <dbReference type="SAM" id="SignalP"/>
    </source>
</evidence>
<evidence type="ECO:0000313" key="7">
    <source>
        <dbReference type="EMBL" id="KJK60816.1"/>
    </source>
</evidence>
<dbReference type="GO" id="GO:0043041">
    <property type="term" value="P:amino acid activation for nonribosomal peptide biosynthetic process"/>
    <property type="evidence" value="ECO:0007669"/>
    <property type="project" value="TreeGrafter"/>
</dbReference>
<dbReference type="Proteomes" id="UP000033540">
    <property type="component" value="Unassembled WGS sequence"/>
</dbReference>
<keyword evidence="2" id="KW-0597">Phosphoprotein</keyword>
<dbReference type="OrthoDB" id="5070419at2759"/>
<keyword evidence="5" id="KW-0812">Transmembrane</keyword>
<evidence type="ECO:0000313" key="8">
    <source>
        <dbReference type="Proteomes" id="UP000033540"/>
    </source>
</evidence>
<comment type="caution">
    <text evidence="7">The sequence shown here is derived from an EMBL/GenBank/DDBJ whole genome shotgun (WGS) entry which is preliminary data.</text>
</comment>
<name>A0A0F0I0V1_ASPPU</name>
<keyword evidence="6" id="KW-0732">Signal</keyword>
<dbReference type="GO" id="GO:0005737">
    <property type="term" value="C:cytoplasm"/>
    <property type="evidence" value="ECO:0007669"/>
    <property type="project" value="TreeGrafter"/>
</dbReference>
<evidence type="ECO:0000256" key="3">
    <source>
        <dbReference type="ARBA" id="ARBA00022598"/>
    </source>
</evidence>
<organism evidence="7 8">
    <name type="scientific">Aspergillus parasiticus (strain ATCC 56775 / NRRL 5862 / SRRC 143 / SU-1)</name>
    <dbReference type="NCBI Taxonomy" id="1403190"/>
    <lineage>
        <taxon>Eukaryota</taxon>
        <taxon>Fungi</taxon>
        <taxon>Dikarya</taxon>
        <taxon>Ascomycota</taxon>
        <taxon>Pezizomycotina</taxon>
        <taxon>Eurotiomycetes</taxon>
        <taxon>Eurotiomycetidae</taxon>
        <taxon>Eurotiales</taxon>
        <taxon>Aspergillaceae</taxon>
        <taxon>Aspergillus</taxon>
        <taxon>Aspergillus subgen. Circumdati</taxon>
    </lineage>
</organism>
<evidence type="ECO:0000256" key="5">
    <source>
        <dbReference type="SAM" id="Phobius"/>
    </source>
</evidence>
<gene>
    <name evidence="7" type="ORF">P875_00042951</name>
</gene>
<dbReference type="InterPro" id="IPR045851">
    <property type="entry name" value="AMP-bd_C_sf"/>
</dbReference>
<dbReference type="GO" id="GO:0044550">
    <property type="term" value="P:secondary metabolite biosynthetic process"/>
    <property type="evidence" value="ECO:0007669"/>
    <property type="project" value="TreeGrafter"/>
</dbReference>
<feature type="signal peptide" evidence="6">
    <location>
        <begin position="1"/>
        <end position="23"/>
    </location>
</feature>
<dbReference type="AlphaFoldDB" id="A0A0F0I0V1"/>
<dbReference type="PANTHER" id="PTHR45527:SF11">
    <property type="entry name" value="NONRIBOSOMAL PEPTIDE SYNTHETASE 5"/>
    <property type="match status" value="1"/>
</dbReference>
<dbReference type="GO" id="GO:0031177">
    <property type="term" value="F:phosphopantetheine binding"/>
    <property type="evidence" value="ECO:0007669"/>
    <property type="project" value="TreeGrafter"/>
</dbReference>
<evidence type="ECO:0000256" key="1">
    <source>
        <dbReference type="ARBA" id="ARBA00022450"/>
    </source>
</evidence>
<feature type="chain" id="PRO_5002442633" evidence="6">
    <location>
        <begin position="24"/>
        <end position="330"/>
    </location>
</feature>
<dbReference type="EMBL" id="JZEE01000703">
    <property type="protein sequence ID" value="KJK60816.1"/>
    <property type="molecule type" value="Genomic_DNA"/>
</dbReference>
<comment type="similarity">
    <text evidence="4">Belongs to the NRP synthetase family.</text>
</comment>
<evidence type="ECO:0000256" key="2">
    <source>
        <dbReference type="ARBA" id="ARBA00022553"/>
    </source>
</evidence>
<dbReference type="STRING" id="1403190.A0A0F0I0V1"/>
<dbReference type="Pfam" id="PF14087">
    <property type="entry name" value="DUF4267"/>
    <property type="match status" value="1"/>
</dbReference>
<feature type="transmembrane region" description="Helical" evidence="5">
    <location>
        <begin position="88"/>
        <end position="110"/>
    </location>
</feature>